<dbReference type="Proteomes" id="UP000265040">
    <property type="component" value="Chromosome 7"/>
</dbReference>
<accession>A0A3Q1JIP2</accession>
<dbReference type="OrthoDB" id="3263820at2759"/>
<protein>
    <recommendedName>
        <fullName evidence="3">Tc1-like transposase DDE domain-containing protein</fullName>
    </recommendedName>
</protein>
<dbReference type="GeneTree" id="ENSGT01060000250120"/>
<dbReference type="Ensembl" id="ENSATET00000035484.2">
    <property type="protein sequence ID" value="ENSATEP00000034977.2"/>
    <property type="gene ID" value="ENSATEG00000024041.2"/>
</dbReference>
<sequence length="78" mass="8829">MDLQKCCIIGTGQHLIWSCFAASGPGQIVVIDGKINSRVYQDILQENVRPPVHQLKLRRGWVMQQDNDPKHTSNSTKE</sequence>
<dbReference type="InParanoid" id="A0A3Q1JIP2"/>
<dbReference type="AlphaFoldDB" id="A0A3Q1JIP2"/>
<dbReference type="GO" id="GO:0003676">
    <property type="term" value="F:nucleic acid binding"/>
    <property type="evidence" value="ECO:0007669"/>
    <property type="project" value="InterPro"/>
</dbReference>
<proteinExistence type="predicted"/>
<dbReference type="STRING" id="64144.ENSATEP00000034977"/>
<evidence type="ECO:0008006" key="3">
    <source>
        <dbReference type="Google" id="ProtNLM"/>
    </source>
</evidence>
<name>A0A3Q1JIP2_ANATE</name>
<evidence type="ECO:0000313" key="2">
    <source>
        <dbReference type="Proteomes" id="UP000265040"/>
    </source>
</evidence>
<reference evidence="1" key="2">
    <citation type="submission" date="2025-08" db="UniProtKB">
        <authorList>
            <consortium name="Ensembl"/>
        </authorList>
    </citation>
    <scope>IDENTIFICATION</scope>
</reference>
<organism evidence="1 2">
    <name type="scientific">Anabas testudineus</name>
    <name type="common">Climbing perch</name>
    <name type="synonym">Anthias testudineus</name>
    <dbReference type="NCBI Taxonomy" id="64144"/>
    <lineage>
        <taxon>Eukaryota</taxon>
        <taxon>Metazoa</taxon>
        <taxon>Chordata</taxon>
        <taxon>Craniata</taxon>
        <taxon>Vertebrata</taxon>
        <taxon>Euteleostomi</taxon>
        <taxon>Actinopterygii</taxon>
        <taxon>Neopterygii</taxon>
        <taxon>Teleostei</taxon>
        <taxon>Neoteleostei</taxon>
        <taxon>Acanthomorphata</taxon>
        <taxon>Anabantaria</taxon>
        <taxon>Anabantiformes</taxon>
        <taxon>Anabantoidei</taxon>
        <taxon>Anabantidae</taxon>
        <taxon>Anabas</taxon>
    </lineage>
</organism>
<reference evidence="1" key="1">
    <citation type="submission" date="2021-04" db="EMBL/GenBank/DDBJ databases">
        <authorList>
            <consortium name="Wellcome Sanger Institute Data Sharing"/>
        </authorList>
    </citation>
    <scope>NUCLEOTIDE SEQUENCE [LARGE SCALE GENOMIC DNA]</scope>
</reference>
<dbReference type="InterPro" id="IPR036397">
    <property type="entry name" value="RNaseH_sf"/>
</dbReference>
<reference evidence="1" key="3">
    <citation type="submission" date="2025-09" db="UniProtKB">
        <authorList>
            <consortium name="Ensembl"/>
        </authorList>
    </citation>
    <scope>IDENTIFICATION</scope>
</reference>
<evidence type="ECO:0000313" key="1">
    <source>
        <dbReference type="Ensembl" id="ENSATEP00000034977.2"/>
    </source>
</evidence>
<dbReference type="Gene3D" id="3.30.420.10">
    <property type="entry name" value="Ribonuclease H-like superfamily/Ribonuclease H"/>
    <property type="match status" value="1"/>
</dbReference>
<keyword evidence="2" id="KW-1185">Reference proteome</keyword>